<dbReference type="Gene3D" id="3.40.50.200">
    <property type="entry name" value="Peptidase S8/S53 domain"/>
    <property type="match status" value="1"/>
</dbReference>
<keyword evidence="5" id="KW-0720">Serine protease</keyword>
<dbReference type="InterPro" id="IPR037045">
    <property type="entry name" value="S8pro/Inhibitor_I9_sf"/>
</dbReference>
<dbReference type="OMA" id="NERITWY"/>
<organism evidence="9 10">
    <name type="scientific">Amborella trichopoda</name>
    <dbReference type="NCBI Taxonomy" id="13333"/>
    <lineage>
        <taxon>Eukaryota</taxon>
        <taxon>Viridiplantae</taxon>
        <taxon>Streptophyta</taxon>
        <taxon>Embryophyta</taxon>
        <taxon>Tracheophyta</taxon>
        <taxon>Spermatophyta</taxon>
        <taxon>Magnoliopsida</taxon>
        <taxon>Amborellales</taxon>
        <taxon>Amborellaceae</taxon>
        <taxon>Amborella</taxon>
    </lineage>
</organism>
<feature type="domain" description="Peptidase S8/S53" evidence="7">
    <location>
        <begin position="95"/>
        <end position="185"/>
    </location>
</feature>
<dbReference type="InterPro" id="IPR045051">
    <property type="entry name" value="SBT"/>
</dbReference>
<comment type="caution">
    <text evidence="6">Lacks conserved residue(s) required for the propagation of feature annotation.</text>
</comment>
<evidence type="ECO:0000256" key="2">
    <source>
        <dbReference type="ARBA" id="ARBA00022670"/>
    </source>
</evidence>
<dbReference type="EMBL" id="KI392833">
    <property type="protein sequence ID" value="ERN10467.1"/>
    <property type="molecule type" value="Genomic_DNA"/>
</dbReference>
<dbReference type="Pfam" id="PF05922">
    <property type="entry name" value="Inhibitor_I9"/>
    <property type="match status" value="1"/>
</dbReference>
<dbReference type="eggNOG" id="ENOG502QPQR">
    <property type="taxonomic scope" value="Eukaryota"/>
</dbReference>
<dbReference type="SUPFAM" id="SSF52743">
    <property type="entry name" value="Subtilisin-like"/>
    <property type="match status" value="1"/>
</dbReference>
<dbReference type="HOGENOM" id="CLU_1284861_0_0_1"/>
<dbReference type="InterPro" id="IPR023827">
    <property type="entry name" value="Peptidase_S8_Asp-AS"/>
</dbReference>
<reference evidence="10" key="1">
    <citation type="journal article" date="2013" name="Science">
        <title>The Amborella genome and the evolution of flowering plants.</title>
        <authorList>
            <consortium name="Amborella Genome Project"/>
        </authorList>
    </citation>
    <scope>NUCLEOTIDE SEQUENCE [LARGE SCALE GENOMIC DNA]</scope>
</reference>
<evidence type="ECO:0000313" key="10">
    <source>
        <dbReference type="Proteomes" id="UP000017836"/>
    </source>
</evidence>
<sequence length="215" mass="23138">MGLTGSPSDRDRWYKSFLPDTVTASESDSRMLYASSEVIDGFAAILTPAKVESMMTKEGFLHAYPDELLALQTTHSPRFLGLSPKHGIWPNTRFGKGTIIGVLDTGIWPEHPSLNDIGMSQPPKKWKGWCVDAGPDFNSSHCNKKLIGAQVFTKGALAAKANVSDSPRDDEGHGTHTATTAAGQFCSWGGVVQQHQGHGVRHSPPCAPCNLQGVL</sequence>
<dbReference type="PROSITE" id="PS51892">
    <property type="entry name" value="SUBTILASE"/>
    <property type="match status" value="1"/>
</dbReference>
<dbReference type="Proteomes" id="UP000017836">
    <property type="component" value="Unassembled WGS sequence"/>
</dbReference>
<dbReference type="Gene3D" id="3.30.70.80">
    <property type="entry name" value="Peptidase S8 propeptide/proteinase inhibitor I9"/>
    <property type="match status" value="1"/>
</dbReference>
<keyword evidence="3" id="KW-0732">Signal</keyword>
<dbReference type="InterPro" id="IPR036852">
    <property type="entry name" value="Peptidase_S8/S53_dom_sf"/>
</dbReference>
<evidence type="ECO:0000256" key="5">
    <source>
        <dbReference type="ARBA" id="ARBA00022825"/>
    </source>
</evidence>
<keyword evidence="10" id="KW-1185">Reference proteome</keyword>
<dbReference type="GO" id="GO:0006508">
    <property type="term" value="P:proteolysis"/>
    <property type="evidence" value="ECO:0007669"/>
    <property type="project" value="UniProtKB-KW"/>
</dbReference>
<dbReference type="STRING" id="13333.W1PKD7"/>
<evidence type="ECO:0000256" key="3">
    <source>
        <dbReference type="ARBA" id="ARBA00022729"/>
    </source>
</evidence>
<dbReference type="AlphaFoldDB" id="W1PKD7"/>
<dbReference type="PROSITE" id="PS00136">
    <property type="entry name" value="SUBTILASE_ASP"/>
    <property type="match status" value="1"/>
</dbReference>
<keyword evidence="2" id="KW-0645">Protease</keyword>
<dbReference type="Gramene" id="ERN10467">
    <property type="protein sequence ID" value="ERN10467"/>
    <property type="gene ID" value="AMTR_s00420p00013050"/>
</dbReference>
<gene>
    <name evidence="9" type="ORF">AMTR_s00420p00013050</name>
</gene>
<accession>W1PKD7</accession>
<dbReference type="InterPro" id="IPR015500">
    <property type="entry name" value="Peptidase_S8_subtilisin-rel"/>
</dbReference>
<evidence type="ECO:0000256" key="6">
    <source>
        <dbReference type="PROSITE-ProRule" id="PRU01240"/>
    </source>
</evidence>
<evidence type="ECO:0000259" key="8">
    <source>
        <dbReference type="Pfam" id="PF05922"/>
    </source>
</evidence>
<dbReference type="PANTHER" id="PTHR10795">
    <property type="entry name" value="PROPROTEIN CONVERTASE SUBTILISIN/KEXIN"/>
    <property type="match status" value="1"/>
</dbReference>
<evidence type="ECO:0000256" key="1">
    <source>
        <dbReference type="ARBA" id="ARBA00011073"/>
    </source>
</evidence>
<dbReference type="Pfam" id="PF00082">
    <property type="entry name" value="Peptidase_S8"/>
    <property type="match status" value="1"/>
</dbReference>
<evidence type="ECO:0000259" key="7">
    <source>
        <dbReference type="Pfam" id="PF00082"/>
    </source>
</evidence>
<evidence type="ECO:0000256" key="4">
    <source>
        <dbReference type="ARBA" id="ARBA00022801"/>
    </source>
</evidence>
<name>W1PKD7_AMBTC</name>
<proteinExistence type="inferred from homology"/>
<comment type="similarity">
    <text evidence="1 6">Belongs to the peptidase S8 family.</text>
</comment>
<evidence type="ECO:0000313" key="9">
    <source>
        <dbReference type="EMBL" id="ERN10467.1"/>
    </source>
</evidence>
<dbReference type="InterPro" id="IPR010259">
    <property type="entry name" value="S8pro/Inhibitor_I9"/>
</dbReference>
<keyword evidence="4" id="KW-0378">Hydrolase</keyword>
<feature type="domain" description="Inhibitor I9" evidence="8">
    <location>
        <begin position="7"/>
        <end position="71"/>
    </location>
</feature>
<dbReference type="InterPro" id="IPR000209">
    <property type="entry name" value="Peptidase_S8/S53_dom"/>
</dbReference>
<dbReference type="PRINTS" id="PR00723">
    <property type="entry name" value="SUBTILISIN"/>
</dbReference>
<protein>
    <submittedName>
        <fullName evidence="9">Uncharacterized protein</fullName>
    </submittedName>
</protein>
<dbReference type="GO" id="GO:0004252">
    <property type="term" value="F:serine-type endopeptidase activity"/>
    <property type="evidence" value="ECO:0007669"/>
    <property type="project" value="InterPro"/>
</dbReference>